<reference evidence="7" key="1">
    <citation type="submission" date="2020-08" db="EMBL/GenBank/DDBJ databases">
        <authorList>
            <person name="Cejkova D."/>
            <person name="Kubasova T."/>
            <person name="Jahodarova E."/>
            <person name="Rychlik I."/>
        </authorList>
    </citation>
    <scope>NUCLEOTIDE SEQUENCE</scope>
    <source>
        <strain evidence="7">An420c</strain>
    </source>
</reference>
<evidence type="ECO:0000313" key="7">
    <source>
        <dbReference type="EMBL" id="MBM6826846.1"/>
    </source>
</evidence>
<dbReference type="RefSeq" id="WP_204908892.1">
    <property type="nucleotide sequence ID" value="NZ_JACJLV010000018.1"/>
</dbReference>
<dbReference type="EMBL" id="JACJLV010000018">
    <property type="protein sequence ID" value="MBM6826846.1"/>
    <property type="molecule type" value="Genomic_DNA"/>
</dbReference>
<dbReference type="Gene3D" id="2.40.10.120">
    <property type="match status" value="1"/>
</dbReference>
<sequence>MDEQKDLENMQENDQKTEQEEYSFLQETIKDEAGGPARRLKKDLLRISCLGLVFGIIACFGFFASKPLMEEIFGEDPRKVTIPEEEEEETLEEEGEAQQEAVQTLDQESFRQMQQSMTAVALEADRFVAEITGVSGDQDWMNESYDSGNSVSGLIIADNGRELLIFARTSATEDAQEIRASFHDGSSYAATLKKQDANLGFGIYAVNRGEIQQSTWSQIKTADLGSSNTISRGSPVIAVGKQFGYSNGIGFGTVASTRNYADVADGEYRLICTDIAAAENGTGILVNLDGQVVAVIDQTISEEDSMRLVTGYGITDIKDMIEKLSNGEAIPYLGVKGIDVPEEIRQQGIPAGVYVKEVETDSPAMTAGIQAGDIITSIGGEEVSSLMAYHDALMEKDSGDEVRIRGQRRGSGGYVDITFSVTVGSRE</sequence>
<organism evidence="7 8">
    <name type="scientific">Mordavella massiliensis</name>
    <dbReference type="NCBI Taxonomy" id="1871024"/>
    <lineage>
        <taxon>Bacteria</taxon>
        <taxon>Bacillati</taxon>
        <taxon>Bacillota</taxon>
        <taxon>Clostridia</taxon>
        <taxon>Eubacteriales</taxon>
        <taxon>Clostridiaceae</taxon>
        <taxon>Mordavella</taxon>
    </lineage>
</organism>
<dbReference type="Gene3D" id="2.30.42.10">
    <property type="match status" value="1"/>
</dbReference>
<dbReference type="PANTHER" id="PTHR22939:SF129">
    <property type="entry name" value="SERINE PROTEASE HTRA2, MITOCHONDRIAL"/>
    <property type="match status" value="1"/>
</dbReference>
<evidence type="ECO:0000256" key="2">
    <source>
        <dbReference type="ARBA" id="ARBA00022670"/>
    </source>
</evidence>
<dbReference type="SUPFAM" id="SSF50494">
    <property type="entry name" value="Trypsin-like serine proteases"/>
    <property type="match status" value="1"/>
</dbReference>
<dbReference type="InterPro" id="IPR001478">
    <property type="entry name" value="PDZ"/>
</dbReference>
<dbReference type="PROSITE" id="PS50106">
    <property type="entry name" value="PDZ"/>
    <property type="match status" value="1"/>
</dbReference>
<keyword evidence="5" id="KW-0812">Transmembrane</keyword>
<comment type="caution">
    <text evidence="7">The sequence shown here is derived from an EMBL/GenBank/DDBJ whole genome shotgun (WGS) entry which is preliminary data.</text>
</comment>
<dbReference type="InterPro" id="IPR001940">
    <property type="entry name" value="Peptidase_S1C"/>
</dbReference>
<dbReference type="InterPro" id="IPR036034">
    <property type="entry name" value="PDZ_sf"/>
</dbReference>
<evidence type="ECO:0000256" key="3">
    <source>
        <dbReference type="ARBA" id="ARBA00022801"/>
    </source>
</evidence>
<evidence type="ECO:0000256" key="5">
    <source>
        <dbReference type="SAM" id="Phobius"/>
    </source>
</evidence>
<comment type="similarity">
    <text evidence="1">Belongs to the peptidase S1C family.</text>
</comment>
<dbReference type="PRINTS" id="PR00834">
    <property type="entry name" value="PROTEASES2C"/>
</dbReference>
<keyword evidence="5" id="KW-0472">Membrane</keyword>
<dbReference type="Proteomes" id="UP000713880">
    <property type="component" value="Unassembled WGS sequence"/>
</dbReference>
<dbReference type="PANTHER" id="PTHR22939">
    <property type="entry name" value="SERINE PROTEASE FAMILY S1C HTRA-RELATED"/>
    <property type="match status" value="1"/>
</dbReference>
<evidence type="ECO:0000313" key="8">
    <source>
        <dbReference type="Proteomes" id="UP000713880"/>
    </source>
</evidence>
<gene>
    <name evidence="7" type="ORF">H6A13_06995</name>
</gene>
<dbReference type="AlphaFoldDB" id="A0A938X025"/>
<feature type="compositionally biased region" description="Basic and acidic residues" evidence="4">
    <location>
        <begin position="1"/>
        <end position="19"/>
    </location>
</feature>
<keyword evidence="2 7" id="KW-0645">Protease</keyword>
<protein>
    <submittedName>
        <fullName evidence="7">Serine protease</fullName>
    </submittedName>
</protein>
<dbReference type="Pfam" id="PF13180">
    <property type="entry name" value="PDZ_2"/>
    <property type="match status" value="1"/>
</dbReference>
<keyword evidence="5" id="KW-1133">Transmembrane helix</keyword>
<feature type="transmembrane region" description="Helical" evidence="5">
    <location>
        <begin position="44"/>
        <end position="64"/>
    </location>
</feature>
<reference evidence="7" key="2">
    <citation type="journal article" date="2021" name="Sci. Rep.">
        <title>The distribution of antibiotic resistance genes in chicken gut microbiota commensals.</title>
        <authorList>
            <person name="Juricova H."/>
            <person name="Matiasovicova J."/>
            <person name="Kubasova T."/>
            <person name="Cejkova D."/>
            <person name="Rychlik I."/>
        </authorList>
    </citation>
    <scope>NUCLEOTIDE SEQUENCE</scope>
    <source>
        <strain evidence="7">An420c</strain>
    </source>
</reference>
<dbReference type="SMART" id="SM00228">
    <property type="entry name" value="PDZ"/>
    <property type="match status" value="1"/>
</dbReference>
<evidence type="ECO:0000256" key="4">
    <source>
        <dbReference type="SAM" id="MobiDB-lite"/>
    </source>
</evidence>
<dbReference type="GO" id="GO:0006508">
    <property type="term" value="P:proteolysis"/>
    <property type="evidence" value="ECO:0007669"/>
    <property type="project" value="UniProtKB-KW"/>
</dbReference>
<dbReference type="GO" id="GO:0004252">
    <property type="term" value="F:serine-type endopeptidase activity"/>
    <property type="evidence" value="ECO:0007669"/>
    <property type="project" value="InterPro"/>
</dbReference>
<evidence type="ECO:0000256" key="1">
    <source>
        <dbReference type="ARBA" id="ARBA00010541"/>
    </source>
</evidence>
<name>A0A938X025_9CLOT</name>
<accession>A0A938X025</accession>
<evidence type="ECO:0000259" key="6">
    <source>
        <dbReference type="PROSITE" id="PS50106"/>
    </source>
</evidence>
<feature type="domain" description="PDZ" evidence="6">
    <location>
        <begin position="318"/>
        <end position="410"/>
    </location>
</feature>
<feature type="region of interest" description="Disordered" evidence="4">
    <location>
        <begin position="1"/>
        <end position="23"/>
    </location>
</feature>
<proteinExistence type="inferred from homology"/>
<dbReference type="Pfam" id="PF13365">
    <property type="entry name" value="Trypsin_2"/>
    <property type="match status" value="1"/>
</dbReference>
<dbReference type="InterPro" id="IPR009003">
    <property type="entry name" value="Peptidase_S1_PA"/>
</dbReference>
<dbReference type="SUPFAM" id="SSF50156">
    <property type="entry name" value="PDZ domain-like"/>
    <property type="match status" value="1"/>
</dbReference>
<keyword evidence="3" id="KW-0378">Hydrolase</keyword>
<keyword evidence="8" id="KW-1185">Reference proteome</keyword>